<name>A0ABS8BQI1_9RHOB</name>
<comment type="caution">
    <text evidence="1">The sequence shown here is derived from an EMBL/GenBank/DDBJ whole genome shotgun (WGS) entry which is preliminary data.</text>
</comment>
<keyword evidence="2" id="KW-1185">Reference proteome</keyword>
<proteinExistence type="predicted"/>
<dbReference type="Proteomes" id="UP001138961">
    <property type="component" value="Unassembled WGS sequence"/>
</dbReference>
<organism evidence="1 2">
    <name type="scientific">Loktanella gaetbuli</name>
    <dbReference type="NCBI Taxonomy" id="2881335"/>
    <lineage>
        <taxon>Bacteria</taxon>
        <taxon>Pseudomonadati</taxon>
        <taxon>Pseudomonadota</taxon>
        <taxon>Alphaproteobacteria</taxon>
        <taxon>Rhodobacterales</taxon>
        <taxon>Roseobacteraceae</taxon>
        <taxon>Loktanella</taxon>
    </lineage>
</organism>
<protein>
    <recommendedName>
        <fullName evidence="3">DUF3562 domain-containing protein</fullName>
    </recommendedName>
</protein>
<evidence type="ECO:0008006" key="3">
    <source>
        <dbReference type="Google" id="ProtNLM"/>
    </source>
</evidence>
<dbReference type="RefSeq" id="WP_090159423.1">
    <property type="nucleotide sequence ID" value="NZ_JAJATZ010000001.1"/>
</dbReference>
<dbReference type="EMBL" id="JAJATZ010000001">
    <property type="protein sequence ID" value="MCB5197990.1"/>
    <property type="molecule type" value="Genomic_DNA"/>
</dbReference>
<evidence type="ECO:0000313" key="2">
    <source>
        <dbReference type="Proteomes" id="UP001138961"/>
    </source>
</evidence>
<sequence>MVSYVDEVANELAAKALEDEARTGDEKIVDQISEILGTSSQTLQESYMTFIRVRRAEKRARTLLASRADKGSAD</sequence>
<accession>A0ABS8BQI1</accession>
<evidence type="ECO:0000313" key="1">
    <source>
        <dbReference type="EMBL" id="MCB5197990.1"/>
    </source>
</evidence>
<reference evidence="1" key="1">
    <citation type="submission" date="2021-10" db="EMBL/GenBank/DDBJ databases">
        <title>Loktanella gaetbuli sp. nov., isolated from a tidal flat.</title>
        <authorList>
            <person name="Park S."/>
            <person name="Yoon J.-H."/>
        </authorList>
    </citation>
    <scope>NUCLEOTIDE SEQUENCE</scope>
    <source>
        <strain evidence="1">TSTF-M6</strain>
    </source>
</reference>
<gene>
    <name evidence="1" type="ORF">LGQ03_01925</name>
</gene>